<evidence type="ECO:0000256" key="7">
    <source>
        <dbReference type="ARBA" id="ARBA00023160"/>
    </source>
</evidence>
<dbReference type="InterPro" id="IPR050709">
    <property type="entry name" value="Biotin_Carboxyl_Carrier/Decarb"/>
</dbReference>
<dbReference type="PRINTS" id="PR01071">
    <property type="entry name" value="ACOABIOTINCC"/>
</dbReference>
<dbReference type="HOGENOM" id="CLU_016733_3_1_6"/>
<dbReference type="PANTHER" id="PTHR45266:SF3">
    <property type="entry name" value="OXALOACETATE DECARBOXYLASE ALPHA CHAIN"/>
    <property type="match status" value="1"/>
</dbReference>
<dbReference type="InterPro" id="IPR000089">
    <property type="entry name" value="Biotin_lipoyl"/>
</dbReference>
<dbReference type="InterPro" id="IPR011053">
    <property type="entry name" value="Single_hybrid_motif"/>
</dbReference>
<dbReference type="Gene3D" id="2.40.50.100">
    <property type="match status" value="1"/>
</dbReference>
<keyword evidence="8 9" id="KW-0092">Biotin</keyword>
<dbReference type="FunFam" id="2.40.50.100:FF:000003">
    <property type="entry name" value="Acetyl-CoA carboxylase biotin carboxyl carrier protein"/>
    <property type="match status" value="1"/>
</dbReference>
<keyword evidence="12" id="KW-1185">Reference proteome</keyword>
<evidence type="ECO:0000313" key="11">
    <source>
        <dbReference type="EMBL" id="AAU38396.1"/>
    </source>
</evidence>
<comment type="pathway">
    <text evidence="2 9">Lipid metabolism; fatty acid biosynthesis.</text>
</comment>
<dbReference type="Pfam" id="PF00364">
    <property type="entry name" value="Biotin_lipoyl"/>
    <property type="match status" value="1"/>
</dbReference>
<dbReference type="eggNOG" id="COG0511">
    <property type="taxonomic scope" value="Bacteria"/>
</dbReference>
<dbReference type="InterPro" id="IPR001882">
    <property type="entry name" value="Biotin_BS"/>
</dbReference>
<evidence type="ECO:0000256" key="9">
    <source>
        <dbReference type="RuleBase" id="RU364072"/>
    </source>
</evidence>
<dbReference type="NCBIfam" id="TIGR00531">
    <property type="entry name" value="BCCP"/>
    <property type="match status" value="1"/>
</dbReference>
<proteinExistence type="predicted"/>
<evidence type="ECO:0000256" key="1">
    <source>
        <dbReference type="ARBA" id="ARBA00003761"/>
    </source>
</evidence>
<evidence type="ECO:0000256" key="3">
    <source>
        <dbReference type="ARBA" id="ARBA00017562"/>
    </source>
</evidence>
<dbReference type="GO" id="GO:0009317">
    <property type="term" value="C:acetyl-CoA carboxylase complex"/>
    <property type="evidence" value="ECO:0007669"/>
    <property type="project" value="InterPro"/>
</dbReference>
<keyword evidence="5 9" id="KW-0276">Fatty acid metabolism</keyword>
<keyword evidence="7 9" id="KW-0275">Fatty acid biosynthesis</keyword>
<reference evidence="11 12" key="1">
    <citation type="journal article" date="2004" name="Nat. Biotechnol.">
        <title>The genome sequence of the capnophilic rumen bacterium Mannheimia succiniciproducens.</title>
        <authorList>
            <person name="Hong S.H."/>
            <person name="Kim J.S."/>
            <person name="Lee S.Y."/>
            <person name="In Y.H."/>
            <person name="Choi S.S."/>
            <person name="Rih J.-K."/>
            <person name="Kim C.H."/>
            <person name="Jeong H."/>
            <person name="Hur C.G."/>
            <person name="Kim J.J."/>
        </authorList>
    </citation>
    <scope>NUCLEOTIDE SEQUENCE [LARGE SCALE GENOMIC DNA]</scope>
    <source>
        <strain evidence="12">KCTC 0769BP / MBEL55E</strain>
    </source>
</reference>
<evidence type="ECO:0000256" key="4">
    <source>
        <dbReference type="ARBA" id="ARBA00022516"/>
    </source>
</evidence>
<dbReference type="EMBL" id="AE016827">
    <property type="protein sequence ID" value="AAU38396.1"/>
    <property type="molecule type" value="Genomic_DNA"/>
</dbReference>
<name>Q65RL4_MANSM</name>
<dbReference type="KEGG" id="msu:MS1789"/>
<sequence>MFQYCKVRLLFFIFSNKTDQNIMAMDIRKIKKLIELVEESGIMELEISEGEESVRISRGAAAPSAVQYTLPAAAPAPVAAPHAPVAAPVAAPDAVAELSGHIIRSPMVGTFYRSPSPEAKAFVEVGQTVKMGDALCIVEAMKMMNRIEADKAGVVTAILVNDGDAVEFDEPLIVIE</sequence>
<dbReference type="InterPro" id="IPR001249">
    <property type="entry name" value="AcCoA_biotinCC"/>
</dbReference>
<protein>
    <recommendedName>
        <fullName evidence="3 9">Biotin carboxyl carrier protein of acetyl-CoA carboxylase</fullName>
    </recommendedName>
</protein>
<evidence type="ECO:0000259" key="10">
    <source>
        <dbReference type="PROSITE" id="PS50968"/>
    </source>
</evidence>
<dbReference type="UniPathway" id="UPA00094"/>
<dbReference type="Proteomes" id="UP000000607">
    <property type="component" value="Chromosome"/>
</dbReference>
<dbReference type="AlphaFoldDB" id="Q65RL4"/>
<feature type="domain" description="Lipoyl-binding" evidence="10">
    <location>
        <begin position="93"/>
        <end position="176"/>
    </location>
</feature>
<dbReference type="PANTHER" id="PTHR45266">
    <property type="entry name" value="OXALOACETATE DECARBOXYLASE ALPHA CHAIN"/>
    <property type="match status" value="1"/>
</dbReference>
<dbReference type="PROSITE" id="PS50968">
    <property type="entry name" value="BIOTINYL_LIPOYL"/>
    <property type="match status" value="1"/>
</dbReference>
<dbReference type="STRING" id="221988.MS1789"/>
<evidence type="ECO:0000313" key="12">
    <source>
        <dbReference type="Proteomes" id="UP000000607"/>
    </source>
</evidence>
<dbReference type="GO" id="GO:0003989">
    <property type="term" value="F:acetyl-CoA carboxylase activity"/>
    <property type="evidence" value="ECO:0007669"/>
    <property type="project" value="InterPro"/>
</dbReference>
<keyword evidence="6 9" id="KW-0443">Lipid metabolism</keyword>
<accession>Q65RL4</accession>
<dbReference type="GO" id="GO:0006633">
    <property type="term" value="P:fatty acid biosynthetic process"/>
    <property type="evidence" value="ECO:0007669"/>
    <property type="project" value="UniProtKB-UniPathway"/>
</dbReference>
<organism evidence="11 12">
    <name type="scientific">Mannheimia succiniciproducens (strain KCTC 0769BP / MBEL55E)</name>
    <dbReference type="NCBI Taxonomy" id="221988"/>
    <lineage>
        <taxon>Bacteria</taxon>
        <taxon>Pseudomonadati</taxon>
        <taxon>Pseudomonadota</taxon>
        <taxon>Gammaproteobacteria</taxon>
        <taxon>Pasteurellales</taxon>
        <taxon>Pasteurellaceae</taxon>
        <taxon>Basfia</taxon>
    </lineage>
</organism>
<evidence type="ECO:0000256" key="2">
    <source>
        <dbReference type="ARBA" id="ARBA00005194"/>
    </source>
</evidence>
<evidence type="ECO:0000256" key="6">
    <source>
        <dbReference type="ARBA" id="ARBA00023098"/>
    </source>
</evidence>
<keyword evidence="4 9" id="KW-0444">Lipid biosynthesis</keyword>
<comment type="function">
    <text evidence="1 9">This protein is a component of the acetyl coenzyme A carboxylase complex; first, biotin carboxylase catalyzes the carboxylation of the carrier protein and then the transcarboxylase transfers the carboxyl group to form malonyl-CoA.</text>
</comment>
<dbReference type="PROSITE" id="PS00188">
    <property type="entry name" value="BIOTIN"/>
    <property type="match status" value="1"/>
</dbReference>
<evidence type="ECO:0000256" key="5">
    <source>
        <dbReference type="ARBA" id="ARBA00022832"/>
    </source>
</evidence>
<dbReference type="SUPFAM" id="SSF51230">
    <property type="entry name" value="Single hybrid motif"/>
    <property type="match status" value="1"/>
</dbReference>
<gene>
    <name evidence="11" type="primary">accB</name>
    <name evidence="11" type="ordered locus">MS1789</name>
</gene>
<evidence type="ECO:0000256" key="8">
    <source>
        <dbReference type="ARBA" id="ARBA00023267"/>
    </source>
</evidence>
<dbReference type="CDD" id="cd06850">
    <property type="entry name" value="biotinyl_domain"/>
    <property type="match status" value="1"/>
</dbReference>